<organism evidence="12 13">
    <name type="scientific">Solanum commersonii</name>
    <name type="common">Commerson's wild potato</name>
    <name type="synonym">Commerson's nightshade</name>
    <dbReference type="NCBI Taxonomy" id="4109"/>
    <lineage>
        <taxon>Eukaryota</taxon>
        <taxon>Viridiplantae</taxon>
        <taxon>Streptophyta</taxon>
        <taxon>Embryophyta</taxon>
        <taxon>Tracheophyta</taxon>
        <taxon>Spermatophyta</taxon>
        <taxon>Magnoliopsida</taxon>
        <taxon>eudicotyledons</taxon>
        <taxon>Gunneridae</taxon>
        <taxon>Pentapetalae</taxon>
        <taxon>asterids</taxon>
        <taxon>lamiids</taxon>
        <taxon>Solanales</taxon>
        <taxon>Solanaceae</taxon>
        <taxon>Solanoideae</taxon>
        <taxon>Solaneae</taxon>
        <taxon>Solanum</taxon>
    </lineage>
</organism>
<evidence type="ECO:0000256" key="6">
    <source>
        <dbReference type="ARBA" id="ARBA00022840"/>
    </source>
</evidence>
<dbReference type="GO" id="GO:0003883">
    <property type="term" value="F:CTP synthase activity"/>
    <property type="evidence" value="ECO:0007669"/>
    <property type="project" value="UniProtKB-EC"/>
</dbReference>
<name>A0A9J6ABZ4_SOLCO</name>
<comment type="caution">
    <text evidence="12">The sequence shown here is derived from an EMBL/GenBank/DDBJ whole genome shotgun (WGS) entry which is preliminary data.</text>
</comment>
<evidence type="ECO:0000256" key="7">
    <source>
        <dbReference type="ARBA" id="ARBA00022962"/>
    </source>
</evidence>
<dbReference type="EC" id="6.3.4.2" evidence="3"/>
<dbReference type="SUPFAM" id="SSF52317">
    <property type="entry name" value="Class I glutamine amidotransferase-like"/>
    <property type="match status" value="1"/>
</dbReference>
<evidence type="ECO:0000256" key="3">
    <source>
        <dbReference type="ARBA" id="ARBA00012291"/>
    </source>
</evidence>
<dbReference type="InterPro" id="IPR033762">
    <property type="entry name" value="MCM_OB"/>
</dbReference>
<dbReference type="EMBL" id="JACXVP010000002">
    <property type="protein sequence ID" value="KAG5621836.1"/>
    <property type="molecule type" value="Genomic_DNA"/>
</dbReference>
<keyword evidence="13" id="KW-1185">Reference proteome</keyword>
<dbReference type="InterPro" id="IPR029062">
    <property type="entry name" value="Class_I_gatase-like"/>
</dbReference>
<dbReference type="Proteomes" id="UP000824120">
    <property type="component" value="Chromosome 2"/>
</dbReference>
<gene>
    <name evidence="12" type="ORF">H5410_007054</name>
</gene>
<evidence type="ECO:0000256" key="5">
    <source>
        <dbReference type="ARBA" id="ARBA00022741"/>
    </source>
</evidence>
<dbReference type="GO" id="GO:0006241">
    <property type="term" value="P:CTP biosynthetic process"/>
    <property type="evidence" value="ECO:0007669"/>
    <property type="project" value="TreeGrafter"/>
</dbReference>
<evidence type="ECO:0000259" key="11">
    <source>
        <dbReference type="Pfam" id="PF17207"/>
    </source>
</evidence>
<dbReference type="Gene3D" id="3.40.50.880">
    <property type="match status" value="1"/>
</dbReference>
<dbReference type="InterPro" id="IPR004468">
    <property type="entry name" value="CTP_synthase"/>
</dbReference>
<reference evidence="12 13" key="1">
    <citation type="submission" date="2020-09" db="EMBL/GenBank/DDBJ databases">
        <title>De no assembly of potato wild relative species, Solanum commersonii.</title>
        <authorList>
            <person name="Cho K."/>
        </authorList>
    </citation>
    <scope>NUCLEOTIDE SEQUENCE [LARGE SCALE GENOMIC DNA]</scope>
    <source>
        <strain evidence="12">LZ3.2</strain>
        <tissue evidence="12">Leaf</tissue>
    </source>
</reference>
<sequence>MGKLVSVAGVPIICMNATCQNKARWALLRKESKFADWQRVRMQETSKEIPAGSLPRSLDVILRHDIVEQTRAGSYLLVNPDKVQQFEDAGLSFTGKDETGRRMEIVELPNHPYFIGVQFHPEFKSRPGKPSAVILGLIAAACGQLDSLLKKVEHRLMDS</sequence>
<dbReference type="PANTHER" id="PTHR11550">
    <property type="entry name" value="CTP SYNTHASE"/>
    <property type="match status" value="1"/>
</dbReference>
<evidence type="ECO:0000313" key="13">
    <source>
        <dbReference type="Proteomes" id="UP000824120"/>
    </source>
</evidence>
<dbReference type="OrthoDB" id="1739076at2759"/>
<keyword evidence="5" id="KW-0547">Nucleotide-binding</keyword>
<dbReference type="Pfam" id="PF17207">
    <property type="entry name" value="MCM_OB"/>
    <property type="match status" value="1"/>
</dbReference>
<dbReference type="GO" id="GO:0019856">
    <property type="term" value="P:pyrimidine nucleobase biosynthetic process"/>
    <property type="evidence" value="ECO:0007669"/>
    <property type="project" value="TreeGrafter"/>
</dbReference>
<evidence type="ECO:0000259" key="10">
    <source>
        <dbReference type="Pfam" id="PF00117"/>
    </source>
</evidence>
<feature type="domain" description="MCM OB" evidence="11">
    <location>
        <begin position="11"/>
        <end position="75"/>
    </location>
</feature>
<dbReference type="Pfam" id="PF00117">
    <property type="entry name" value="GATase"/>
    <property type="match status" value="1"/>
</dbReference>
<protein>
    <recommendedName>
        <fullName evidence="3">CTP synthase (glutamine hydrolyzing)</fullName>
        <ecNumber evidence="3">6.3.4.2</ecNumber>
    </recommendedName>
</protein>
<dbReference type="AlphaFoldDB" id="A0A9J6ABZ4"/>
<evidence type="ECO:0000313" key="12">
    <source>
        <dbReference type="EMBL" id="KAG5621836.1"/>
    </source>
</evidence>
<comment type="pathway">
    <text evidence="1">Pyrimidine metabolism; CTP biosynthesis via de novo pathway; CTP from UDP: step 2/2.</text>
</comment>
<dbReference type="SUPFAM" id="SSF50249">
    <property type="entry name" value="Nucleic acid-binding proteins"/>
    <property type="match status" value="1"/>
</dbReference>
<keyword evidence="8" id="KW-0665">Pyrimidine biosynthesis</keyword>
<comment type="similarity">
    <text evidence="2">Belongs to the CTP synthase family.</text>
</comment>
<dbReference type="InterPro" id="IPR012340">
    <property type="entry name" value="NA-bd_OB-fold"/>
</dbReference>
<dbReference type="GO" id="GO:0005524">
    <property type="term" value="F:ATP binding"/>
    <property type="evidence" value="ECO:0007669"/>
    <property type="project" value="UniProtKB-KW"/>
</dbReference>
<dbReference type="InterPro" id="IPR017926">
    <property type="entry name" value="GATASE"/>
</dbReference>
<evidence type="ECO:0000256" key="2">
    <source>
        <dbReference type="ARBA" id="ARBA00007533"/>
    </source>
</evidence>
<evidence type="ECO:0000256" key="4">
    <source>
        <dbReference type="ARBA" id="ARBA00022598"/>
    </source>
</evidence>
<dbReference type="GO" id="GO:0042802">
    <property type="term" value="F:identical protein binding"/>
    <property type="evidence" value="ECO:0007669"/>
    <property type="project" value="TreeGrafter"/>
</dbReference>
<accession>A0A9J6ABZ4</accession>
<comment type="catalytic activity">
    <reaction evidence="9">
        <text>UTP + L-glutamine + ATP + H2O = CTP + L-glutamate + ADP + phosphate + 2 H(+)</text>
        <dbReference type="Rhea" id="RHEA:26426"/>
        <dbReference type="ChEBI" id="CHEBI:15377"/>
        <dbReference type="ChEBI" id="CHEBI:15378"/>
        <dbReference type="ChEBI" id="CHEBI:29985"/>
        <dbReference type="ChEBI" id="CHEBI:30616"/>
        <dbReference type="ChEBI" id="CHEBI:37563"/>
        <dbReference type="ChEBI" id="CHEBI:43474"/>
        <dbReference type="ChEBI" id="CHEBI:46398"/>
        <dbReference type="ChEBI" id="CHEBI:58359"/>
        <dbReference type="ChEBI" id="CHEBI:456216"/>
        <dbReference type="EC" id="6.3.4.2"/>
    </reaction>
</comment>
<evidence type="ECO:0000256" key="1">
    <source>
        <dbReference type="ARBA" id="ARBA00005171"/>
    </source>
</evidence>
<feature type="domain" description="Glutamine amidotransferase" evidence="10">
    <location>
        <begin position="79"/>
        <end position="135"/>
    </location>
</feature>
<proteinExistence type="inferred from homology"/>
<keyword evidence="4" id="KW-0436">Ligase</keyword>
<evidence type="ECO:0000256" key="8">
    <source>
        <dbReference type="ARBA" id="ARBA00022975"/>
    </source>
</evidence>
<dbReference type="PANTHER" id="PTHR11550:SF34">
    <property type="entry name" value="CTP SYNTHASE"/>
    <property type="match status" value="1"/>
</dbReference>
<keyword evidence="7" id="KW-0315">Glutamine amidotransferase</keyword>
<evidence type="ECO:0000256" key="9">
    <source>
        <dbReference type="ARBA" id="ARBA00047781"/>
    </source>
</evidence>
<keyword evidence="6" id="KW-0067">ATP-binding</keyword>